<sequence>MNRQKSILSFFHKTEPPTDTPGGRRPPDSSLHRDVTAASRPRSSDDDVRGTDTPPEKVPRQVLPASFAPIENDVFESIMHKFIKLDDSESVTRRSQPSNDGLPKSYVSSGICNDTNRKGSQKEEAPFHFQPIVKDSAVNFKEKAIQERVSRRSDNDGLPNSYSSLGIFNDANRKVLPKEEGAFQFQPMVRGNAINFKEKANQKNVVPVETEDDITGPETPGMQSLASHAKRGREDGSKFRSLMDSGKRVRFLEDFTEMNMTKKEAEVASKFEWLDPSRIRDANGRRPTDPLYDRTTLYIPPEILKKMTASQKQYWSVKCKYMDVVLFFKVGKFYELYEIDAEIGHKELDWKMTLSGVGKCRQVGISESGIDDAVQNLVARGYKVGRVEQLETSEEAKARGANSEPPTGVAARKLSRTCYCLLEMFLS</sequence>
<comment type="caution">
    <text evidence="4">The sequence shown here is derived from an EMBL/GenBank/DDBJ whole genome shotgun (WGS) entry which is preliminary data.</text>
</comment>
<name>A0AAN9J3P2_CROPI</name>
<dbReference type="Proteomes" id="UP001372338">
    <property type="component" value="Unassembled WGS sequence"/>
</dbReference>
<feature type="compositionally biased region" description="Basic and acidic residues" evidence="2">
    <location>
        <begin position="42"/>
        <end position="59"/>
    </location>
</feature>
<feature type="region of interest" description="Disordered" evidence="2">
    <location>
        <begin position="205"/>
        <end position="239"/>
    </location>
</feature>
<proteinExistence type="inferred from homology"/>
<dbReference type="InterPro" id="IPR016151">
    <property type="entry name" value="DNA_mismatch_repair_MutS_N"/>
</dbReference>
<protein>
    <recommendedName>
        <fullName evidence="3">DNA mismatch repair protein MutS-like N-terminal domain-containing protein</fullName>
    </recommendedName>
</protein>
<organism evidence="4 5">
    <name type="scientific">Crotalaria pallida</name>
    <name type="common">Smooth rattlebox</name>
    <name type="synonym">Crotalaria striata</name>
    <dbReference type="NCBI Taxonomy" id="3830"/>
    <lineage>
        <taxon>Eukaryota</taxon>
        <taxon>Viridiplantae</taxon>
        <taxon>Streptophyta</taxon>
        <taxon>Embryophyta</taxon>
        <taxon>Tracheophyta</taxon>
        <taxon>Spermatophyta</taxon>
        <taxon>Magnoliopsida</taxon>
        <taxon>eudicotyledons</taxon>
        <taxon>Gunneridae</taxon>
        <taxon>Pentapetalae</taxon>
        <taxon>rosids</taxon>
        <taxon>fabids</taxon>
        <taxon>Fabales</taxon>
        <taxon>Fabaceae</taxon>
        <taxon>Papilionoideae</taxon>
        <taxon>50 kb inversion clade</taxon>
        <taxon>genistoids sensu lato</taxon>
        <taxon>core genistoids</taxon>
        <taxon>Crotalarieae</taxon>
        <taxon>Crotalaria</taxon>
    </lineage>
</organism>
<feature type="compositionally biased region" description="Basic and acidic residues" evidence="2">
    <location>
        <begin position="25"/>
        <end position="35"/>
    </location>
</feature>
<dbReference type="Pfam" id="PF01624">
    <property type="entry name" value="MutS_I"/>
    <property type="match status" value="1"/>
</dbReference>
<keyword evidence="5" id="KW-1185">Reference proteome</keyword>
<dbReference type="GO" id="GO:0030983">
    <property type="term" value="F:mismatched DNA binding"/>
    <property type="evidence" value="ECO:0007669"/>
    <property type="project" value="InterPro"/>
</dbReference>
<dbReference type="GO" id="GO:0032301">
    <property type="term" value="C:MutSalpha complex"/>
    <property type="evidence" value="ECO:0007669"/>
    <property type="project" value="TreeGrafter"/>
</dbReference>
<dbReference type="GO" id="GO:0005524">
    <property type="term" value="F:ATP binding"/>
    <property type="evidence" value="ECO:0007669"/>
    <property type="project" value="InterPro"/>
</dbReference>
<gene>
    <name evidence="4" type="ORF">RIF29_06618</name>
</gene>
<dbReference type="Gene3D" id="3.40.1170.10">
    <property type="entry name" value="DNA repair protein MutS, domain I"/>
    <property type="match status" value="1"/>
</dbReference>
<evidence type="ECO:0000256" key="2">
    <source>
        <dbReference type="SAM" id="MobiDB-lite"/>
    </source>
</evidence>
<dbReference type="InterPro" id="IPR045076">
    <property type="entry name" value="MutS"/>
</dbReference>
<evidence type="ECO:0000259" key="3">
    <source>
        <dbReference type="Pfam" id="PF01624"/>
    </source>
</evidence>
<dbReference type="InterPro" id="IPR007695">
    <property type="entry name" value="DNA_mismatch_repair_MutS-lik_N"/>
</dbReference>
<comment type="similarity">
    <text evidence="1">Belongs to the DNA mismatch repair MutS family.</text>
</comment>
<dbReference type="EMBL" id="JAYWIO010000001">
    <property type="protein sequence ID" value="KAK7291457.1"/>
    <property type="molecule type" value="Genomic_DNA"/>
</dbReference>
<reference evidence="4 5" key="1">
    <citation type="submission" date="2024-01" db="EMBL/GenBank/DDBJ databases">
        <title>The genomes of 5 underutilized Papilionoideae crops provide insights into root nodulation and disease resistanc.</title>
        <authorList>
            <person name="Yuan L."/>
        </authorList>
    </citation>
    <scope>NUCLEOTIDE SEQUENCE [LARGE SCALE GENOMIC DNA]</scope>
    <source>
        <strain evidence="4">ZHUSHIDOU_FW_LH</strain>
        <tissue evidence="4">Leaf</tissue>
    </source>
</reference>
<feature type="domain" description="DNA mismatch repair protein MutS-like N-terminal" evidence="3">
    <location>
        <begin position="309"/>
        <end position="415"/>
    </location>
</feature>
<dbReference type="AlphaFoldDB" id="A0AAN9J3P2"/>
<dbReference type="PANTHER" id="PTHR11361:SF148">
    <property type="entry name" value="DNA MISMATCH REPAIR PROTEIN MSH6"/>
    <property type="match status" value="1"/>
</dbReference>
<feature type="region of interest" description="Disordered" evidence="2">
    <location>
        <begin position="88"/>
        <end position="109"/>
    </location>
</feature>
<dbReference type="SUPFAM" id="SSF55271">
    <property type="entry name" value="DNA repair protein MutS, domain I"/>
    <property type="match status" value="1"/>
</dbReference>
<dbReference type="PANTHER" id="PTHR11361">
    <property type="entry name" value="DNA MISMATCH REPAIR PROTEIN MUTS FAMILY MEMBER"/>
    <property type="match status" value="1"/>
</dbReference>
<evidence type="ECO:0000256" key="1">
    <source>
        <dbReference type="ARBA" id="ARBA00006271"/>
    </source>
</evidence>
<evidence type="ECO:0000313" key="4">
    <source>
        <dbReference type="EMBL" id="KAK7291457.1"/>
    </source>
</evidence>
<accession>A0AAN9J3P2</accession>
<dbReference type="GO" id="GO:0006298">
    <property type="term" value="P:mismatch repair"/>
    <property type="evidence" value="ECO:0007669"/>
    <property type="project" value="InterPro"/>
</dbReference>
<feature type="region of interest" description="Disordered" evidence="2">
    <location>
        <begin position="1"/>
        <end position="66"/>
    </location>
</feature>
<dbReference type="GO" id="GO:0140664">
    <property type="term" value="F:ATP-dependent DNA damage sensor activity"/>
    <property type="evidence" value="ECO:0007669"/>
    <property type="project" value="InterPro"/>
</dbReference>
<evidence type="ECO:0000313" key="5">
    <source>
        <dbReference type="Proteomes" id="UP001372338"/>
    </source>
</evidence>